<dbReference type="PANTHER" id="PTHR12110">
    <property type="entry name" value="HYDROXYPYRUVATE ISOMERASE"/>
    <property type="match status" value="1"/>
</dbReference>
<dbReference type="InterPro" id="IPR013022">
    <property type="entry name" value="Xyl_isomerase-like_TIM-brl"/>
</dbReference>
<dbReference type="InterPro" id="IPR050312">
    <property type="entry name" value="IolE/XylAMocC-like"/>
</dbReference>
<dbReference type="PANTHER" id="PTHR12110:SF21">
    <property type="entry name" value="XYLOSE ISOMERASE-LIKE TIM BARREL DOMAIN-CONTAINING PROTEIN"/>
    <property type="match status" value="1"/>
</dbReference>
<evidence type="ECO:0000313" key="3">
    <source>
        <dbReference type="Proteomes" id="UP000534294"/>
    </source>
</evidence>
<organism evidence="2 3">
    <name type="scientific">Prosthecobacter dejongeii</name>
    <dbReference type="NCBI Taxonomy" id="48465"/>
    <lineage>
        <taxon>Bacteria</taxon>
        <taxon>Pseudomonadati</taxon>
        <taxon>Verrucomicrobiota</taxon>
        <taxon>Verrucomicrobiia</taxon>
        <taxon>Verrucomicrobiales</taxon>
        <taxon>Verrucomicrobiaceae</taxon>
        <taxon>Prosthecobacter</taxon>
    </lineage>
</organism>
<proteinExistence type="predicted"/>
<dbReference type="Gene3D" id="3.20.20.150">
    <property type="entry name" value="Divalent-metal-dependent TIM barrel enzymes"/>
    <property type="match status" value="1"/>
</dbReference>
<dbReference type="InterPro" id="IPR036237">
    <property type="entry name" value="Xyl_isomerase-like_sf"/>
</dbReference>
<keyword evidence="3" id="KW-1185">Reference proteome</keyword>
<protein>
    <submittedName>
        <fullName evidence="2">Sugar phosphate isomerase/epimerase</fullName>
    </submittedName>
</protein>
<dbReference type="EMBL" id="JACHIF010000004">
    <property type="protein sequence ID" value="MBB5038047.1"/>
    <property type="molecule type" value="Genomic_DNA"/>
</dbReference>
<dbReference type="AlphaFoldDB" id="A0A7W7YL51"/>
<name>A0A7W7YL51_9BACT</name>
<evidence type="ECO:0000313" key="2">
    <source>
        <dbReference type="EMBL" id="MBB5038047.1"/>
    </source>
</evidence>
<keyword evidence="2" id="KW-0413">Isomerase</keyword>
<sequence>MNTRRHFLTTLLGSSATGFLAAQEAKLSYKGENIQYGLVTYMWGADWDLPTLIANCEQAQVLGVELRIEHAHKVEPVLNAQERGEVRKRFEDSPVEILGMGTNAEFHSADAAQVQKNLATAKDYIKLSHDIGGSGVKVKPNALPKEVPVEKTLEQIGKSLAELGDYALGFGQEIRLEVHGGVCDLGHIKTIMEVAARDNVRVCWNSNDEDLKGEGIAANFAKVQPYLGKTTHIREVNEGKYPYDQLAKLLVEADYEGWILLEARTKPADRIAALAEQKKLFMDLVTAARKATA</sequence>
<dbReference type="RefSeq" id="WP_184208504.1">
    <property type="nucleotide sequence ID" value="NZ_JACHIF010000004.1"/>
</dbReference>
<feature type="domain" description="Xylose isomerase-like TIM barrel" evidence="1">
    <location>
        <begin position="55"/>
        <end position="271"/>
    </location>
</feature>
<gene>
    <name evidence="2" type="ORF">HNQ64_002305</name>
</gene>
<dbReference type="Proteomes" id="UP000534294">
    <property type="component" value="Unassembled WGS sequence"/>
</dbReference>
<comment type="caution">
    <text evidence="2">The sequence shown here is derived from an EMBL/GenBank/DDBJ whole genome shotgun (WGS) entry which is preliminary data.</text>
</comment>
<dbReference type="SUPFAM" id="SSF51658">
    <property type="entry name" value="Xylose isomerase-like"/>
    <property type="match status" value="1"/>
</dbReference>
<dbReference type="Pfam" id="PF01261">
    <property type="entry name" value="AP_endonuc_2"/>
    <property type="match status" value="1"/>
</dbReference>
<accession>A0A7W7YL51</accession>
<reference evidence="2 3" key="1">
    <citation type="submission" date="2020-08" db="EMBL/GenBank/DDBJ databases">
        <title>Genomic Encyclopedia of Type Strains, Phase IV (KMG-IV): sequencing the most valuable type-strain genomes for metagenomic binning, comparative biology and taxonomic classification.</title>
        <authorList>
            <person name="Goeker M."/>
        </authorList>
    </citation>
    <scope>NUCLEOTIDE SEQUENCE [LARGE SCALE GENOMIC DNA]</scope>
    <source>
        <strain evidence="2 3">DSM 12251</strain>
    </source>
</reference>
<dbReference type="GO" id="GO:0016853">
    <property type="term" value="F:isomerase activity"/>
    <property type="evidence" value="ECO:0007669"/>
    <property type="project" value="UniProtKB-KW"/>
</dbReference>
<evidence type="ECO:0000259" key="1">
    <source>
        <dbReference type="Pfam" id="PF01261"/>
    </source>
</evidence>